<dbReference type="SUPFAM" id="SSF48452">
    <property type="entry name" value="TPR-like"/>
    <property type="match status" value="1"/>
</dbReference>
<dbReference type="InterPro" id="IPR011990">
    <property type="entry name" value="TPR-like_helical_dom_sf"/>
</dbReference>
<keyword evidence="2 3" id="KW-0802">TPR repeat</keyword>
<accession>A0ABV4XDM8</accession>
<feature type="repeat" description="TPR" evidence="3">
    <location>
        <begin position="526"/>
        <end position="559"/>
    </location>
</feature>
<dbReference type="SMART" id="SM00418">
    <property type="entry name" value="HTH_ARSR"/>
    <property type="match status" value="1"/>
</dbReference>
<dbReference type="Proteomes" id="UP001576774">
    <property type="component" value="Unassembled WGS sequence"/>
</dbReference>
<reference evidence="5 6" key="1">
    <citation type="submission" date="2024-09" db="EMBL/GenBank/DDBJ databases">
        <title>Floridaenema gen nov. (Aerosakkonemataceae, Aerosakkonematales ord. nov., Cyanobacteria) from benthic tropical and subtropical fresh waters, with the description of four new species.</title>
        <authorList>
            <person name="Moretto J.A."/>
            <person name="Berthold D.E."/>
            <person name="Lefler F.W."/>
            <person name="Huang I.-S."/>
            <person name="Laughinghouse H. IV."/>
        </authorList>
    </citation>
    <scope>NUCLEOTIDE SEQUENCE [LARGE SCALE GENOMIC DNA]</scope>
    <source>
        <strain evidence="5 6">BLCC-F46</strain>
    </source>
</reference>
<dbReference type="PANTHER" id="PTHR44858">
    <property type="entry name" value="TETRATRICOPEPTIDE REPEAT PROTEIN 6"/>
    <property type="match status" value="1"/>
</dbReference>
<comment type="caution">
    <text evidence="5">The sequence shown here is derived from an EMBL/GenBank/DDBJ whole genome shotgun (WGS) entry which is preliminary data.</text>
</comment>
<evidence type="ECO:0000256" key="3">
    <source>
        <dbReference type="PROSITE-ProRule" id="PRU00339"/>
    </source>
</evidence>
<dbReference type="EMBL" id="JBHFNQ010000212">
    <property type="protein sequence ID" value="MFB2880912.1"/>
    <property type="molecule type" value="Genomic_DNA"/>
</dbReference>
<dbReference type="PROSITE" id="PS50293">
    <property type="entry name" value="TPR_REGION"/>
    <property type="match status" value="1"/>
</dbReference>
<dbReference type="Gene3D" id="3.40.50.300">
    <property type="entry name" value="P-loop containing nucleotide triphosphate hydrolases"/>
    <property type="match status" value="1"/>
</dbReference>
<dbReference type="SMART" id="SM00028">
    <property type="entry name" value="TPR"/>
    <property type="match status" value="9"/>
</dbReference>
<dbReference type="InterPro" id="IPR036388">
    <property type="entry name" value="WH-like_DNA-bd_sf"/>
</dbReference>
<dbReference type="InterPro" id="IPR050498">
    <property type="entry name" value="Ycf3"/>
</dbReference>
<dbReference type="Gene3D" id="1.25.40.10">
    <property type="entry name" value="Tetratricopeptide repeat domain"/>
    <property type="match status" value="3"/>
</dbReference>
<dbReference type="InterPro" id="IPR036390">
    <property type="entry name" value="WH_DNA-bd_sf"/>
</dbReference>
<dbReference type="RefSeq" id="WP_413273905.1">
    <property type="nucleotide sequence ID" value="NZ_JBHFNQ010000212.1"/>
</dbReference>
<dbReference type="CDD" id="cd00090">
    <property type="entry name" value="HTH_ARSR"/>
    <property type="match status" value="1"/>
</dbReference>
<dbReference type="Pfam" id="PF13181">
    <property type="entry name" value="TPR_8"/>
    <property type="match status" value="1"/>
</dbReference>
<evidence type="ECO:0000313" key="5">
    <source>
        <dbReference type="EMBL" id="MFB2880912.1"/>
    </source>
</evidence>
<proteinExistence type="predicted"/>
<gene>
    <name evidence="5" type="ORF">ACE1CC_29025</name>
</gene>
<dbReference type="PROSITE" id="PS50005">
    <property type="entry name" value="TPR"/>
    <property type="match status" value="6"/>
</dbReference>
<dbReference type="SUPFAM" id="SSF46785">
    <property type="entry name" value="Winged helix' DNA-binding domain"/>
    <property type="match status" value="1"/>
</dbReference>
<feature type="repeat" description="TPR" evidence="3">
    <location>
        <begin position="662"/>
        <end position="695"/>
    </location>
</feature>
<dbReference type="InterPro" id="IPR019734">
    <property type="entry name" value="TPR_rpt"/>
</dbReference>
<feature type="domain" description="HTH arsR-type" evidence="4">
    <location>
        <begin position="291"/>
        <end position="369"/>
    </location>
</feature>
<dbReference type="InterPro" id="IPR001845">
    <property type="entry name" value="HTH_ArsR_DNA-bd_dom"/>
</dbReference>
<keyword evidence="1" id="KW-0677">Repeat</keyword>
<dbReference type="InterPro" id="IPR011991">
    <property type="entry name" value="ArsR-like_HTH"/>
</dbReference>
<dbReference type="Pfam" id="PF13431">
    <property type="entry name" value="TPR_17"/>
    <property type="match status" value="1"/>
</dbReference>
<dbReference type="PANTHER" id="PTHR44858:SF1">
    <property type="entry name" value="UDP-N-ACETYLGLUCOSAMINE--PEPTIDE N-ACETYLGLUCOSAMINYLTRANSFERASE SPINDLY-RELATED"/>
    <property type="match status" value="1"/>
</dbReference>
<dbReference type="Pfam" id="PF00515">
    <property type="entry name" value="TPR_1"/>
    <property type="match status" value="1"/>
</dbReference>
<organism evidence="5 6">
    <name type="scientific">Floridaenema aerugineum BLCC-F46</name>
    <dbReference type="NCBI Taxonomy" id="3153654"/>
    <lineage>
        <taxon>Bacteria</taxon>
        <taxon>Bacillati</taxon>
        <taxon>Cyanobacteriota</taxon>
        <taxon>Cyanophyceae</taxon>
        <taxon>Oscillatoriophycideae</taxon>
        <taxon>Aerosakkonematales</taxon>
        <taxon>Aerosakkonemataceae</taxon>
        <taxon>Floridanema</taxon>
        <taxon>Floridanema aerugineum</taxon>
    </lineage>
</organism>
<feature type="repeat" description="TPR" evidence="3">
    <location>
        <begin position="560"/>
        <end position="593"/>
    </location>
</feature>
<evidence type="ECO:0000259" key="4">
    <source>
        <dbReference type="SMART" id="SM00418"/>
    </source>
</evidence>
<dbReference type="Gene3D" id="1.10.10.10">
    <property type="entry name" value="Winged helix-like DNA-binding domain superfamily/Winged helix DNA-binding domain"/>
    <property type="match status" value="1"/>
</dbReference>
<dbReference type="Pfam" id="PF13432">
    <property type="entry name" value="TPR_16"/>
    <property type="match status" value="1"/>
</dbReference>
<sequence>MKAIYLSPFTPSLMMPETLEQIFVQRQNLAEQIIELIRESATTPSKHYTLLIGPRGIGKTHLISLIYHRICKMEDLRDRLLIAWVNEEEWGISSFLDLVVRILKAIEKEYNDSELAKRIESLYQLTVDHAESAAGELLKETIGNRTLLLLIENLDEVFAGLDEQGQKQLRAYLQENSFCTIVATAQSLFNGVKLQTSPFYGFFRIRHLKDLTLDEAVELLAKVAKVQGDRELESFIRTSTGRDRIQAVHYLAGGNPRIYIIFSAFLNRKSLDELVEAFMAMLDDLTPYYQDRMKCLSPQQRKIVDLLCDRRHAVTVKEISQRCFITHQTASSQLKKLLEMGYVNSEFIGRESYYELREPLMRFCLEVKKQRGEPIQLFVDFLRIWYTPKELQQRLKTLPANASLEREYLRHALQKTEIESKDPRVVACLKEFYALIEKHDFPQALQMAKKLVLIRGHADDWSLQGFCEGILGIWDEALASLDKVLELNPSDGKAWSMRGTALAILEHYDEALASIEKAIELDPDDALNWSNQGATLLNLERYDEGLVSFDKAIELDPNSELAWHNRAKALIDLEYYEEALASYDKVIELNPLNPSAWGGRGAILLLLGRFDEALASCEKAIELNPYHASYWRNRGVLLLIFGRYQEALVSYHNVIELNPFDPLAWVDKGEALGELQRYDEALICCDKAIELEPNYADAWFKRGWLLGELGQNEEALASCNKAIELGVQFSPVFFNRAEYLLALNRWDEGIAALDDALNRFVDAEEPDTGDEKAIIRNLFNSTNDATIWRSRIKTLIEPYDKHQVLSALGKGLVESIPTIMSEMVSDKAAQTWLELWREIVGDAKEFEIPLRLLKTAVEYKVKKGDRRVLLELPIEERKLLTEELKIEEAYKK</sequence>
<feature type="repeat" description="TPR" evidence="3">
    <location>
        <begin position="594"/>
        <end position="627"/>
    </location>
</feature>
<feature type="repeat" description="TPR" evidence="3">
    <location>
        <begin position="492"/>
        <end position="525"/>
    </location>
</feature>
<keyword evidence="6" id="KW-1185">Reference proteome</keyword>
<dbReference type="Pfam" id="PF12802">
    <property type="entry name" value="MarR_2"/>
    <property type="match status" value="1"/>
</dbReference>
<evidence type="ECO:0000313" key="6">
    <source>
        <dbReference type="Proteomes" id="UP001576774"/>
    </source>
</evidence>
<dbReference type="InterPro" id="IPR027417">
    <property type="entry name" value="P-loop_NTPase"/>
</dbReference>
<evidence type="ECO:0000256" key="2">
    <source>
        <dbReference type="ARBA" id="ARBA00022803"/>
    </source>
</evidence>
<evidence type="ECO:0000256" key="1">
    <source>
        <dbReference type="ARBA" id="ARBA00022737"/>
    </source>
</evidence>
<name>A0ABV4XDM8_9CYAN</name>
<dbReference type="InterPro" id="IPR000835">
    <property type="entry name" value="HTH_MarR-typ"/>
</dbReference>
<dbReference type="SUPFAM" id="SSF52540">
    <property type="entry name" value="P-loop containing nucleoside triphosphate hydrolases"/>
    <property type="match status" value="1"/>
</dbReference>
<protein>
    <submittedName>
        <fullName evidence="5">Tetratricopeptide repeat protein</fullName>
    </submittedName>
</protein>
<feature type="repeat" description="TPR" evidence="3">
    <location>
        <begin position="628"/>
        <end position="661"/>
    </location>
</feature>